<sequence>MSERARDLLTCHADVLSFERTWWSHGGAKDDAIRDRFGVNAADYYRALAEIIDDPEALEHDALLVRRLRRQRITRRRARSVRRGTA</sequence>
<dbReference type="EMBL" id="BAAAPB010000008">
    <property type="protein sequence ID" value="GAA1978156.1"/>
    <property type="molecule type" value="Genomic_DNA"/>
</dbReference>
<evidence type="ECO:0008006" key="3">
    <source>
        <dbReference type="Google" id="ProtNLM"/>
    </source>
</evidence>
<dbReference type="Pfam" id="PF11662">
    <property type="entry name" value="DUF3263"/>
    <property type="match status" value="1"/>
</dbReference>
<keyword evidence="2" id="KW-1185">Reference proteome</keyword>
<dbReference type="Proteomes" id="UP001500571">
    <property type="component" value="Unassembled WGS sequence"/>
</dbReference>
<protein>
    <recommendedName>
        <fullName evidence="3">DUF3263 domain-containing protein</fullName>
    </recommendedName>
</protein>
<evidence type="ECO:0000313" key="1">
    <source>
        <dbReference type="EMBL" id="GAA1978156.1"/>
    </source>
</evidence>
<dbReference type="RefSeq" id="WP_344048756.1">
    <property type="nucleotide sequence ID" value="NZ_BAAAPB010000008.1"/>
</dbReference>
<proteinExistence type="predicted"/>
<organism evidence="1 2">
    <name type="scientific">Nocardioides panacihumi</name>
    <dbReference type="NCBI Taxonomy" id="400774"/>
    <lineage>
        <taxon>Bacteria</taxon>
        <taxon>Bacillati</taxon>
        <taxon>Actinomycetota</taxon>
        <taxon>Actinomycetes</taxon>
        <taxon>Propionibacteriales</taxon>
        <taxon>Nocardioidaceae</taxon>
        <taxon>Nocardioides</taxon>
    </lineage>
</organism>
<comment type="caution">
    <text evidence="1">The sequence shown here is derived from an EMBL/GenBank/DDBJ whole genome shotgun (WGS) entry which is preliminary data.</text>
</comment>
<accession>A0ABP5DD61</accession>
<name>A0ABP5DD61_9ACTN</name>
<dbReference type="InterPro" id="IPR021678">
    <property type="entry name" value="DUF3263"/>
</dbReference>
<reference evidence="2" key="1">
    <citation type="journal article" date="2019" name="Int. J. Syst. Evol. Microbiol.">
        <title>The Global Catalogue of Microorganisms (GCM) 10K type strain sequencing project: providing services to taxonomists for standard genome sequencing and annotation.</title>
        <authorList>
            <consortium name="The Broad Institute Genomics Platform"/>
            <consortium name="The Broad Institute Genome Sequencing Center for Infectious Disease"/>
            <person name="Wu L."/>
            <person name="Ma J."/>
        </authorList>
    </citation>
    <scope>NUCLEOTIDE SEQUENCE [LARGE SCALE GENOMIC DNA]</scope>
    <source>
        <strain evidence="2">JCM 15309</strain>
    </source>
</reference>
<gene>
    <name evidence="1" type="ORF">GCM10009798_44230</name>
</gene>
<evidence type="ECO:0000313" key="2">
    <source>
        <dbReference type="Proteomes" id="UP001500571"/>
    </source>
</evidence>